<proteinExistence type="predicted"/>
<dbReference type="STRING" id="6185.A0A094ZYP7"/>
<feature type="compositionally biased region" description="Polar residues" evidence="1">
    <location>
        <begin position="1883"/>
        <end position="1903"/>
    </location>
</feature>
<feature type="domain" description="PDZ" evidence="2">
    <location>
        <begin position="2715"/>
        <end position="2798"/>
    </location>
</feature>
<feature type="region of interest" description="Disordered" evidence="1">
    <location>
        <begin position="2333"/>
        <end position="2360"/>
    </location>
</feature>
<accession>A0A094ZYP7</accession>
<feature type="region of interest" description="Disordered" evidence="1">
    <location>
        <begin position="3398"/>
        <end position="3432"/>
    </location>
</feature>
<feature type="domain" description="PDZ" evidence="2">
    <location>
        <begin position="2965"/>
        <end position="3051"/>
    </location>
</feature>
<evidence type="ECO:0000256" key="1">
    <source>
        <dbReference type="SAM" id="MobiDB-lite"/>
    </source>
</evidence>
<feature type="region of interest" description="Disordered" evidence="1">
    <location>
        <begin position="1883"/>
        <end position="1904"/>
    </location>
</feature>
<feature type="region of interest" description="Disordered" evidence="1">
    <location>
        <begin position="878"/>
        <end position="900"/>
    </location>
</feature>
<feature type="region of interest" description="Disordered" evidence="1">
    <location>
        <begin position="3475"/>
        <end position="3499"/>
    </location>
</feature>
<dbReference type="SUPFAM" id="SSF50156">
    <property type="entry name" value="PDZ domain-like"/>
    <property type="match status" value="11"/>
</dbReference>
<feature type="domain" description="PDZ" evidence="2">
    <location>
        <begin position="920"/>
        <end position="977"/>
    </location>
</feature>
<dbReference type="InterPro" id="IPR036034">
    <property type="entry name" value="PDZ_sf"/>
</dbReference>
<dbReference type="PROSITE" id="PS50106">
    <property type="entry name" value="PDZ"/>
    <property type="match status" value="10"/>
</dbReference>
<evidence type="ECO:0000259" key="2">
    <source>
        <dbReference type="PROSITE" id="PS50106"/>
    </source>
</evidence>
<feature type="domain" description="PDZ" evidence="2">
    <location>
        <begin position="26"/>
        <end position="95"/>
    </location>
</feature>
<feature type="domain" description="PDZ" evidence="2">
    <location>
        <begin position="1290"/>
        <end position="1335"/>
    </location>
</feature>
<feature type="domain" description="PDZ" evidence="2">
    <location>
        <begin position="418"/>
        <end position="509"/>
    </location>
</feature>
<organism evidence="3">
    <name type="scientific">Schistosoma haematobium</name>
    <name type="common">Blood fluke</name>
    <dbReference type="NCBI Taxonomy" id="6185"/>
    <lineage>
        <taxon>Eukaryota</taxon>
        <taxon>Metazoa</taxon>
        <taxon>Spiralia</taxon>
        <taxon>Lophotrochozoa</taxon>
        <taxon>Platyhelminthes</taxon>
        <taxon>Trematoda</taxon>
        <taxon>Digenea</taxon>
        <taxon>Strigeidida</taxon>
        <taxon>Schistosomatoidea</taxon>
        <taxon>Schistosomatidae</taxon>
        <taxon>Schistosoma</taxon>
    </lineage>
</organism>
<sequence>MVPIVLGFLNTLTDTQLNTDWTEIEVIELIVDNATHLGFGMCGSKSTGVIVRCITPGGAAELDGRLRLGDHIVCIHDHNVRSYGPDQVATVLRQTISNCLSEVVLKQDSLQTDETSTKTMNKKSSLIRTQPLTNRTSSTFTNTINIRSEKYTLSPSQIDSNQIESDEIHEINQKLMSDPIVLIRMIVARPANGNPVDLNDISLKQQAVCHQHGVLGMLTIIPTHQIDQYIDVLLHKKLPLVDLYSLYKTDLLNIENNTNIYKKINSNEVDCSELSKPIDYNGSELIEMNKMIESSPTSSRQQEQYDLDFQQFREMKPCSTLQVIKSPRNCSESDSEEVHNNLPSRVIENDRLDNKYNENLKIDCNTILNYQNYSTDHPISSSFNEYVLENISQQGLSIHVNNEQENGDEEAEETEIHTVQLTKSKDQGLGLSVVGYIYKNPYNKNAYNKGIFVQKITPNSISDKSKSIQVNDQIIQVNEISLSGLDNIKAISVLKKSDASITLKLKRYLCGFLCKELKKAGSFQISNNEPQNRLVNHDEISDSDLNSDQPYSVDNNVLKYNVINSEASDSSNQSAVSILYQHENYPLNNTNFDQSNTLHMELTEGFIDSSCTCLHGYESIFSEEKEFKEMVSPLANNKNNHDQLSPVAFSDQLLINKNCKLLNPANVNLVDNIESFEQQTPVTMMATTIINKQEYQDVSIDQKGEEFTKRICGVGNNRMLVISRFTPNFGIETTSKPETSKNTTSRNISDALIQINNNNNTAIGSKEIIDQNRLGKTDHINSSNEEQIKITDTFNGVIYFNPNLFTHLSSPFWELANEVTDELVDLMRKVWLPIVGPGYEIIVLHIHKSRGTSNLGISIEGVTYVAEPDFDHENLSPTTVTTNSQIEDKSNSSSKLLPNGMARSTHSNDIKYSDMPSRHFVQYIVPDGLVGSLGVVQKGDELLQANGHRIHGTTHTSTLRYLRNLPSRIELVFARKKSTYENGGDDVFGITDGKDRLIDVAGESILEVAASEIGSVDTGSSMRIVNAYDNVDRSFYSSPVSPATAHKRVTEWIRKSQGDLSATIDYSSSPESSVTKQTNNKSERFNYCDLKHPLNNYVNPNYTSKLQQQYPVNTMKNNRKYSLPSTIQRSETQIHSRTLGRLPISRSGKVCVEKQSTEQHDHRRCQTLPHYHHNRPNRIDPRYGFKRPCWSSVPLIIQLNKTSRGFGFSIAEYEELPVTDLEGNTLRKACSLDRRSSNMIESDRRSFHSYYSTGSTIASLSSLPGKNSKSSRRLKRRSTWSSRSKSHGILLVDSLTPGGIAQLDGRISIGDRLLFVNDKNLMKSSVFEAATTLKSLPNGPCLIGIAKMQLESNETDDIHEKSQQQLLLPCPVVSSRPSVIGMFPDTGEMKKISVKSDLAYPLHVNTGDSTIDNDDNNTIMSRHGVTACFDSFSWSLMRTVYSCPSLQRPLPDSVFTLRASITDNDDNYDKYRIPSINKRLFIANSLDQLQQQSESFCGPRSPTPNHLNPLLLETNHSSTHQKCKSYSYIEQLGKYTNEHYFHRHHSYHMCTLSECGQSHMIHDIQKCLNTNNVNQLPLHLVHEIVQKAVDLINYEVLEDSIRSNSTTERNRFISSTSSTKAGTADSSQSWTQSMISGFLTSSNVNVDDSNNNRLGADKVDQILTDHHSTSSLVSRSSYCTTDDNASSTQYLADRLVIQSILKALKYLEDQNTNNDRLCNSSVTSSAIPHHISTPTKASTIELTSKRREFSVFNRYQLPYISQSGDVNNGSEWCSASSKLSSYYRFQLLSDENGHNNVDNLYSNGEMDNNNNNNNAIIIGNDNTDDNDEEEDVKTECDLSTSSSVSLSPYVHPKTMSSSIESDHHEFNHLLFESLFIHSCYSSPKSTRSNEHANNSNSSISCNDGKTVDKHNSGDCCVIEHDQDASQSRFAGKRLNISSTSHQYSRHRHRSGSHDNHAILDNQLTNRIDEKHKKLDIKNGLNATGTEDLALDFYTLPLLCPNPQLHAPDLQYVTPVDPTLEISERLERGSLPIGLKLDALACHGQDGCRVVQVLGGGAVARDQVLVTNDYITSLNGLSMRYLDNLKAFEILHSLSQNSAVIHITYFPASVIESHRIKCLSKTLNQTSENSLQRSSFPYSSIVQPINWSPPVAIVLHRLDTSQPWGLVVSGSDICSKLNCSAPMNLENPSIVSEILPNSVGKNCKLLSHGLLILQLSNYLNISTPINGQLIYGHIVHPGTSPSSSDMEDPEPLTDMESRDVVDILSRSVPSPDPNNSSDSQHNTHRKTTLCPLSQLSSPILKDEDNAVSTDVMFSTYEKCDKKSKLQNGWVSDSVCSSSSPSFPPPLLPSRRLSTTSKEQEPTGYLKPMVVNDSNVNELNFYSPVKLYTRDSQDKILFIHLPLLINSSSNYTHNVNEKTGNLGLHLVSCSNPESMATFVASCQTNSSGGLECGDEIVQVEDVNVCGLDHVSVQQIIHSKITELMSNKYSINNSSNNYFIGNDNNGQVSDSDQSVIKSFITLIIRRNPKNLSLMSFSRECNDSPLSVDNLTGSTCSKVLSSSPPNPLPTGSKPIPHTFLKEIMVELNEDFWKFQLFDVILERGSDGFGIFIVNLSPNNEPGVFVSEIRPNSPAQLQGVLRPHDRILAIDGQLQCDYESTLELLQKSRKSVRLTIGRQIPCHSDSQQMLQFGYVTTTGDNPDNDIKHHKLSIIPGIPATVTLYKTDGGLGFSIVGGSDTVLSNILVHEVHSGGAAARDGRLQVGDRLLAVNGIDLREATQKDATKIIRTADDCIQLVVYRDPEPQYINQGVFECHNVHLKRDMPGQSFGLSLIGRPHYSTGTAIGGIVENSPAARSNLLEVGDIILEINGWDMRLAKSDEVVNLLKNAHSDVKLLIGRYKTGPSMHAYPRNRLNVYVVVLERRQFGFCNDRPQAGKPYSNDPDILVDSVCQKTDENELHDLKSSTNCITVNIDQKISGDDGNNNNDEIASAAFGLRIRYASSQELWDSHIRLIVDSIQHDSPADRLGMIMPGDRLLSIDREPVDWLNPTEVVQLLANLLYCTIELGRLPYFNAPLSANNNAISDKCFKPSPPPVTSSLSPSHRIQQDEHDMFPPYPPPSLELPTLFGGIMPCIETPSFLRDMCTLPELQDEDDESKNNKIRFGHRENDDHYRLPESTYCAINSSNQQDQIDSMLNMTPLNEEEIEKALELAGRGSGGFFVRQIYLPAAPVNTNNNANSSYISNIHLGLRLVSGPGVSGPVVVRIEPNSCASRTDIQIGDRILGLDDKLLLSLRQDNHSADDILCTIENDWITRSINSQLTYEQNPCCLTIISYHSLPLFSSFGKQESDAKIEEKNSNKYLENNAQLTISLTNLHLTNGNTSNCQHSISSIDMGNPKNHVVSDTTTPLPFESKSPMSKFQQNGGVGHPHSDEELHPNSPSLHNHRYELSLEPSDDVIHRLPNKNLFVDDAIHVICENASTTTNKNNGQHSSCVESVSSLSTPPPDDDGVMCNRPLMNINRKFSIQNNQHVYNNNGIMNNKG</sequence>
<feature type="region of interest" description="Disordered" evidence="1">
    <location>
        <begin position="1605"/>
        <end position="1626"/>
    </location>
</feature>
<feature type="compositionally biased region" description="Low complexity" evidence="1">
    <location>
        <begin position="2264"/>
        <end position="2278"/>
    </location>
</feature>
<feature type="region of interest" description="Disordered" evidence="1">
    <location>
        <begin position="2264"/>
        <end position="2284"/>
    </location>
</feature>
<gene>
    <name evidence="3" type="ORF">MS3_07974</name>
</gene>
<feature type="domain" description="PDZ" evidence="2">
    <location>
        <begin position="2594"/>
        <end position="2675"/>
    </location>
</feature>
<dbReference type="Pfam" id="PF17820">
    <property type="entry name" value="PDZ_6"/>
    <property type="match status" value="1"/>
</dbReference>
<dbReference type="Pfam" id="PF00595">
    <property type="entry name" value="PDZ"/>
    <property type="match status" value="4"/>
</dbReference>
<protein>
    <submittedName>
        <fullName evidence="3">Multiple PDZ domain protein</fullName>
    </submittedName>
</protein>
<dbReference type="InterPro" id="IPR041489">
    <property type="entry name" value="PDZ_6"/>
</dbReference>
<feature type="domain" description="PDZ" evidence="2">
    <location>
        <begin position="2812"/>
        <end position="2896"/>
    </location>
</feature>
<dbReference type="Gene3D" id="2.30.42.10">
    <property type="match status" value="9"/>
</dbReference>
<dbReference type="InterPro" id="IPR001478">
    <property type="entry name" value="PDZ"/>
</dbReference>
<feature type="compositionally biased region" description="Polar residues" evidence="1">
    <location>
        <begin position="3475"/>
        <end position="3484"/>
    </location>
</feature>
<dbReference type="CDD" id="cd00136">
    <property type="entry name" value="PDZ_canonical"/>
    <property type="match status" value="3"/>
</dbReference>
<dbReference type="CDD" id="cd06667">
    <property type="entry name" value="PDZ2_MUPP1-like"/>
    <property type="match status" value="1"/>
</dbReference>
<dbReference type="PANTHER" id="PTHR19964:SF92">
    <property type="entry name" value="PATJ HOMOLOG"/>
    <property type="match status" value="1"/>
</dbReference>
<feature type="compositionally biased region" description="Low complexity" evidence="1">
    <location>
        <begin position="3485"/>
        <end position="3495"/>
    </location>
</feature>
<reference evidence="3" key="1">
    <citation type="journal article" date="2012" name="Nat. Genet.">
        <title>Whole-genome sequence of Schistosoma haematobium.</title>
        <authorList>
            <person name="Young N.D."/>
            <person name="Jex A.R."/>
            <person name="Li B."/>
            <person name="Liu S."/>
            <person name="Yang L."/>
            <person name="Xiong Z."/>
            <person name="Li Y."/>
            <person name="Cantacessi C."/>
            <person name="Hall R.S."/>
            <person name="Xu X."/>
            <person name="Chen F."/>
            <person name="Wu X."/>
            <person name="Zerlotini A."/>
            <person name="Oliveira G."/>
            <person name="Hofmann A."/>
            <person name="Zhang G."/>
            <person name="Fang X."/>
            <person name="Kang Y."/>
            <person name="Campbell B.E."/>
            <person name="Loukas A."/>
            <person name="Ranganathan S."/>
            <person name="Rollinson D."/>
            <person name="Rinaldi G."/>
            <person name="Brindley P.J."/>
            <person name="Yang H."/>
            <person name="Wang J."/>
            <person name="Wang J."/>
            <person name="Gasser R.B."/>
        </authorList>
    </citation>
    <scope>NUCLEOTIDE SEQUENCE [LARGE SCALE GENOMIC DNA]</scope>
</reference>
<dbReference type="PANTHER" id="PTHR19964">
    <property type="entry name" value="MULTIPLE PDZ DOMAIN PROTEIN"/>
    <property type="match status" value="1"/>
</dbReference>
<name>A0A094ZYP7_SCHHA</name>
<feature type="domain" description="PDZ" evidence="2">
    <location>
        <begin position="2018"/>
        <end position="2108"/>
    </location>
</feature>
<evidence type="ECO:0000313" key="3">
    <source>
        <dbReference type="EMBL" id="KGB39537.1"/>
    </source>
</evidence>
<dbReference type="SMART" id="SM00228">
    <property type="entry name" value="PDZ"/>
    <property type="match status" value="11"/>
</dbReference>
<dbReference type="InterPro" id="IPR051342">
    <property type="entry name" value="PDZ_scaffold"/>
</dbReference>
<feature type="compositionally biased region" description="Basic residues" evidence="1">
    <location>
        <begin position="1269"/>
        <end position="1278"/>
    </location>
</feature>
<feature type="region of interest" description="Disordered" evidence="1">
    <location>
        <begin position="1261"/>
        <end position="1281"/>
    </location>
</feature>
<feature type="domain" description="PDZ" evidence="2">
    <location>
        <begin position="3225"/>
        <end position="3283"/>
    </location>
</feature>
<dbReference type="EMBL" id="KL251226">
    <property type="protein sequence ID" value="KGB39537.1"/>
    <property type="molecule type" value="Genomic_DNA"/>
</dbReference>